<feature type="region of interest" description="Disordered" evidence="1">
    <location>
        <begin position="248"/>
        <end position="282"/>
    </location>
</feature>
<name>A0A1Y2I481_9FUNG</name>
<accession>A0A1Y2I481</accession>
<evidence type="ECO:0000313" key="2">
    <source>
        <dbReference type="EMBL" id="ORZ41667.1"/>
    </source>
</evidence>
<dbReference type="AlphaFoldDB" id="A0A1Y2I481"/>
<sequence>MVRRNALHAKSSSDYQGWRQTLVAAICDLEVLFHSGRIGQQHECQRLLLLNGCAHGDLWSIVCIIEDVERERKMLRVVPDCWCEPRLEPEVGNVAGFRCVGGKPIGDDERFKVGRDENAWVSRRLVQFVSDQRRGGVAALFNGTSQLHRRLCRGGGRQIGEANDGSPLLICTAKKRVLTVTCVITFVDRSRPFVSVRYQNAALKWWKYTLTIDSQYDIEQTSLSTEKQASSPTVHSFPRPLLQPYAQRSQVYSSPNERLRYSRSPKTFHSNPPHRMSVIGGR</sequence>
<gene>
    <name evidence="2" type="ORF">BCR44DRAFT_1011381</name>
</gene>
<dbReference type="Proteomes" id="UP000193411">
    <property type="component" value="Unassembled WGS sequence"/>
</dbReference>
<organism evidence="2 3">
    <name type="scientific">Catenaria anguillulae PL171</name>
    <dbReference type="NCBI Taxonomy" id="765915"/>
    <lineage>
        <taxon>Eukaryota</taxon>
        <taxon>Fungi</taxon>
        <taxon>Fungi incertae sedis</taxon>
        <taxon>Blastocladiomycota</taxon>
        <taxon>Blastocladiomycetes</taxon>
        <taxon>Blastocladiales</taxon>
        <taxon>Catenariaceae</taxon>
        <taxon>Catenaria</taxon>
    </lineage>
</organism>
<keyword evidence="3" id="KW-1185">Reference proteome</keyword>
<comment type="caution">
    <text evidence="2">The sequence shown here is derived from an EMBL/GenBank/DDBJ whole genome shotgun (WGS) entry which is preliminary data.</text>
</comment>
<evidence type="ECO:0000313" key="3">
    <source>
        <dbReference type="Proteomes" id="UP000193411"/>
    </source>
</evidence>
<proteinExistence type="predicted"/>
<protein>
    <submittedName>
        <fullName evidence="2">Uncharacterized protein</fullName>
    </submittedName>
</protein>
<dbReference type="EMBL" id="MCFL01000001">
    <property type="protein sequence ID" value="ORZ41667.1"/>
    <property type="molecule type" value="Genomic_DNA"/>
</dbReference>
<reference evidence="2 3" key="1">
    <citation type="submission" date="2016-07" db="EMBL/GenBank/DDBJ databases">
        <title>Pervasive Adenine N6-methylation of Active Genes in Fungi.</title>
        <authorList>
            <consortium name="DOE Joint Genome Institute"/>
            <person name="Mondo S.J."/>
            <person name="Dannebaum R.O."/>
            <person name="Kuo R.C."/>
            <person name="Labutti K."/>
            <person name="Haridas S."/>
            <person name="Kuo A."/>
            <person name="Salamov A."/>
            <person name="Ahrendt S.R."/>
            <person name="Lipzen A."/>
            <person name="Sullivan W."/>
            <person name="Andreopoulos W.B."/>
            <person name="Clum A."/>
            <person name="Lindquist E."/>
            <person name="Daum C."/>
            <person name="Ramamoorthy G.K."/>
            <person name="Gryganskyi A."/>
            <person name="Culley D."/>
            <person name="Magnuson J.K."/>
            <person name="James T.Y."/>
            <person name="O'Malley M.A."/>
            <person name="Stajich J.E."/>
            <person name="Spatafora J.W."/>
            <person name="Visel A."/>
            <person name="Grigoriev I.V."/>
        </authorList>
    </citation>
    <scope>NUCLEOTIDE SEQUENCE [LARGE SCALE GENOMIC DNA]</scope>
    <source>
        <strain evidence="2 3">PL171</strain>
    </source>
</reference>
<evidence type="ECO:0000256" key="1">
    <source>
        <dbReference type="SAM" id="MobiDB-lite"/>
    </source>
</evidence>